<dbReference type="SUPFAM" id="SSF48239">
    <property type="entry name" value="Terpenoid cyclases/Protein prenyltransferases"/>
    <property type="match status" value="1"/>
</dbReference>
<dbReference type="GO" id="GO:0010333">
    <property type="term" value="F:terpene synthase activity"/>
    <property type="evidence" value="ECO:0000318"/>
    <property type="project" value="GO_Central"/>
</dbReference>
<keyword evidence="3" id="KW-0479">Metal-binding</keyword>
<dbReference type="InterPro" id="IPR050148">
    <property type="entry name" value="Terpene_synthase-like"/>
</dbReference>
<evidence type="ECO:0000256" key="1">
    <source>
        <dbReference type="ARBA" id="ARBA00004721"/>
    </source>
</evidence>
<dbReference type="SUPFAM" id="SSF48576">
    <property type="entry name" value="Terpenoid synthases"/>
    <property type="match status" value="1"/>
</dbReference>
<dbReference type="InterPro" id="IPR034741">
    <property type="entry name" value="Terpene_cyclase-like_1_C"/>
</dbReference>
<dbReference type="InterPro" id="IPR036965">
    <property type="entry name" value="Terpene_synth_N_sf"/>
</dbReference>
<dbReference type="KEGG" id="nta:107817699"/>
<dbReference type="PANTHER" id="PTHR31225:SF81">
    <property type="entry name" value="(E,E)-GERMACRENE B SYNTHASE-LIKE"/>
    <property type="match status" value="1"/>
</dbReference>
<evidence type="ECO:0000259" key="5">
    <source>
        <dbReference type="Pfam" id="PF03936"/>
    </source>
</evidence>
<dbReference type="InterPro" id="IPR005630">
    <property type="entry name" value="Terpene_synthase_metal-bd"/>
</dbReference>
<dbReference type="GO" id="GO:0046246">
    <property type="term" value="P:terpene biosynthetic process"/>
    <property type="evidence" value="ECO:0000318"/>
    <property type="project" value="GO_Central"/>
</dbReference>
<dbReference type="InterPro" id="IPR008930">
    <property type="entry name" value="Terpenoid_cyclase/PrenylTrfase"/>
</dbReference>
<dbReference type="OrthoDB" id="1877784at2759"/>
<dbReference type="InterPro" id="IPR008949">
    <property type="entry name" value="Isoprenoid_synthase_dom_sf"/>
</dbReference>
<dbReference type="SFLD" id="SFLDG01019">
    <property type="entry name" value="Terpene_Cyclase_Like_1_C_Termi"/>
    <property type="match status" value="1"/>
</dbReference>
<evidence type="ECO:0000313" key="6">
    <source>
        <dbReference type="RefSeq" id="XP_016499058.1"/>
    </source>
</evidence>
<reference evidence="6" key="1">
    <citation type="submission" date="2025-08" db="UniProtKB">
        <authorList>
            <consortium name="RefSeq"/>
        </authorList>
    </citation>
    <scope>IDENTIFICATION</scope>
</reference>
<dbReference type="STRING" id="4097.A0A1S4CD32"/>
<feature type="domain" description="Terpene synthase metal-binding" evidence="5">
    <location>
        <begin position="291"/>
        <end position="485"/>
    </location>
</feature>
<dbReference type="Gene3D" id="1.50.10.130">
    <property type="entry name" value="Terpene synthase, N-terminal domain"/>
    <property type="match status" value="1"/>
</dbReference>
<accession>A0A1S4CD32</accession>
<dbReference type="Pfam" id="PF03936">
    <property type="entry name" value="Terpene_synth_C"/>
    <property type="match status" value="1"/>
</dbReference>
<feature type="non-terminal residue" evidence="6">
    <location>
        <position position="486"/>
    </location>
</feature>
<feature type="domain" description="Terpene synthase N-terminal" evidence="4">
    <location>
        <begin position="184"/>
        <end position="234"/>
    </location>
</feature>
<evidence type="ECO:0000256" key="2">
    <source>
        <dbReference type="ARBA" id="ARBA00011245"/>
    </source>
</evidence>
<dbReference type="PANTHER" id="PTHR31225">
    <property type="entry name" value="OS04G0344100 PROTEIN-RELATED"/>
    <property type="match status" value="1"/>
</dbReference>
<dbReference type="GO" id="GO:0016114">
    <property type="term" value="P:terpenoid biosynthetic process"/>
    <property type="evidence" value="ECO:0007669"/>
    <property type="project" value="UniProtKB-UniPathway"/>
</dbReference>
<sequence length="486" mass="54225">MGGGSLCSSSAWDVAGASGACPLTGATGGSAVAAHAGALAAPHGRPRPLHRPRSLAALVGGGGVWLSDPVVPVLTISTSAAPHVRNFHHMCGSHLAKQPPLLRTQMRICALAPATPGLASLSAFALSQSPQRVRFCGTLTASAVPVGQASFCDQPPVFASPHLRPVPPQLRVHSYASPASSGRRIILSLYEAAHLRVYGEEILEEALTFTTTHLVSMVLNLSNNWLKVQITEALSHPIRKTVPRVVARKYIYIYENIEAHDDLLLKFAKLDFNMLQKLHQRELSDLTSWWKDLDLINKLPYVRDKLVESYFWMFGVYFDPRYSRARKMQIKVFKMISTNDDTFDAYATYDDLCFSPMRYKRWDDICAMDSLPPYMSPLYQANLDIFNEMEEELAKEGKSERIYYGKVEMKKLVRAYFKEAKWLNAGYNPKGEEYNKNALVTAALSLVGMEEVITKDIFEWITSEPSIVRASSTIPRLMDDIIDHEL</sequence>
<dbReference type="SFLD" id="SFLDS00005">
    <property type="entry name" value="Isoprenoid_Synthase_Type_I"/>
    <property type="match status" value="1"/>
</dbReference>
<evidence type="ECO:0000256" key="3">
    <source>
        <dbReference type="ARBA" id="ARBA00022723"/>
    </source>
</evidence>
<dbReference type="AlphaFoldDB" id="A0A1S4CD32"/>
<comment type="pathway">
    <text evidence="1">Secondary metabolite biosynthesis; terpenoid biosynthesis.</text>
</comment>
<dbReference type="SMR" id="A0A1S4CD32"/>
<comment type="subunit">
    <text evidence="2">Monomer.</text>
</comment>
<evidence type="ECO:0000259" key="4">
    <source>
        <dbReference type="Pfam" id="PF01397"/>
    </source>
</evidence>
<proteinExistence type="predicted"/>
<dbReference type="Gene3D" id="1.10.600.10">
    <property type="entry name" value="Farnesyl Diphosphate Synthase"/>
    <property type="match status" value="1"/>
</dbReference>
<organism evidence="6">
    <name type="scientific">Nicotiana tabacum</name>
    <name type="common">Common tobacco</name>
    <dbReference type="NCBI Taxonomy" id="4097"/>
    <lineage>
        <taxon>Eukaryota</taxon>
        <taxon>Viridiplantae</taxon>
        <taxon>Streptophyta</taxon>
        <taxon>Embryophyta</taxon>
        <taxon>Tracheophyta</taxon>
        <taxon>Spermatophyta</taxon>
        <taxon>Magnoliopsida</taxon>
        <taxon>eudicotyledons</taxon>
        <taxon>Gunneridae</taxon>
        <taxon>Pentapetalae</taxon>
        <taxon>asterids</taxon>
        <taxon>lamiids</taxon>
        <taxon>Solanales</taxon>
        <taxon>Solanaceae</taxon>
        <taxon>Nicotianoideae</taxon>
        <taxon>Nicotianeae</taxon>
        <taxon>Nicotiana</taxon>
    </lineage>
</organism>
<dbReference type="UniPathway" id="UPA00213"/>
<gene>
    <name evidence="6" type="primary">LOC107817699</name>
</gene>
<protein>
    <submittedName>
        <fullName evidence="6">(E,E)-germacrene B synthase-like</fullName>
    </submittedName>
</protein>
<dbReference type="Pfam" id="PF01397">
    <property type="entry name" value="Terpene_synth"/>
    <property type="match status" value="1"/>
</dbReference>
<dbReference type="RefSeq" id="XP_016499058.1">
    <property type="nucleotide sequence ID" value="XM_016643572.1"/>
</dbReference>
<name>A0A1S4CD32_TOBAC</name>
<dbReference type="GO" id="GO:0000287">
    <property type="term" value="F:magnesium ion binding"/>
    <property type="evidence" value="ECO:0007669"/>
    <property type="project" value="InterPro"/>
</dbReference>
<dbReference type="InterPro" id="IPR001906">
    <property type="entry name" value="Terpene_synth_N"/>
</dbReference>
<dbReference type="PaxDb" id="4097-A0A1S4CD32"/>